<protein>
    <submittedName>
        <fullName evidence="2">Enoyl-CoA hydratase</fullName>
    </submittedName>
</protein>
<gene>
    <name evidence="2" type="ORF">BLA23254_02811</name>
</gene>
<dbReference type="Gene3D" id="3.90.226.10">
    <property type="entry name" value="2-enoyl-CoA Hydratase, Chain A, domain 1"/>
    <property type="match status" value="1"/>
</dbReference>
<organism evidence="2 3">
    <name type="scientific">Burkholderia lata (strain ATCC 17760 / DSM 23089 / LMG 22485 / NCIMB 9086 / R18194 / 383)</name>
    <dbReference type="NCBI Taxonomy" id="482957"/>
    <lineage>
        <taxon>Bacteria</taxon>
        <taxon>Pseudomonadati</taxon>
        <taxon>Pseudomonadota</taxon>
        <taxon>Betaproteobacteria</taxon>
        <taxon>Burkholderiales</taxon>
        <taxon>Burkholderiaceae</taxon>
        <taxon>Burkholderia</taxon>
        <taxon>Burkholderia cepacia complex</taxon>
    </lineage>
</organism>
<dbReference type="RefSeq" id="WP_175031795.1">
    <property type="nucleotide sequence ID" value="NZ_CABVPW010000012.1"/>
</dbReference>
<evidence type="ECO:0000313" key="2">
    <source>
        <dbReference type="EMBL" id="VWB60811.1"/>
    </source>
</evidence>
<reference evidence="2 3" key="1">
    <citation type="submission" date="2019-09" db="EMBL/GenBank/DDBJ databases">
        <authorList>
            <person name="Depoorter E."/>
        </authorList>
    </citation>
    <scope>NUCLEOTIDE SEQUENCE [LARGE SCALE GENOMIC DNA]</scope>
    <source>
        <strain evidence="2">LMG 23254</strain>
    </source>
</reference>
<accession>A0A6P2KRW2</accession>
<sequence>MSAHPDRHSPSDAESSLAADPVAQPPSLAIDGAVATIRLHRPASHNRIEPDDVAVLRGHLDRLDADPAVRVIVFESSGKSFSAGFDLTRFGKAVSDRRDTQDSLFEALCDAIENTRAVTIARLHAPVYGGATDLALSCDFRIGVDGIRMFMPAARLGLHYYGHGIRRWVSRLGLGAAKKLFLTSRTIDAAEMLRIGFLDALVAPDSLDAEIRKWTEELLAMAPIPVVSMKAILNQAARGEYDDVAAFEAFKYSLGTDDMAEALAAFAENRKPTFQGE</sequence>
<dbReference type="CDD" id="cd06558">
    <property type="entry name" value="crotonase-like"/>
    <property type="match status" value="1"/>
</dbReference>
<dbReference type="InterPro" id="IPR029045">
    <property type="entry name" value="ClpP/crotonase-like_dom_sf"/>
</dbReference>
<dbReference type="Proteomes" id="UP000494218">
    <property type="component" value="Unassembled WGS sequence"/>
</dbReference>
<feature type="region of interest" description="Disordered" evidence="1">
    <location>
        <begin position="1"/>
        <end position="20"/>
    </location>
</feature>
<dbReference type="SUPFAM" id="SSF52096">
    <property type="entry name" value="ClpP/crotonase"/>
    <property type="match status" value="1"/>
</dbReference>
<proteinExistence type="predicted"/>
<name>A0A6P2KRW2_BURL3</name>
<feature type="compositionally biased region" description="Basic and acidic residues" evidence="1">
    <location>
        <begin position="1"/>
        <end position="11"/>
    </location>
</feature>
<dbReference type="InterPro" id="IPR001753">
    <property type="entry name" value="Enoyl-CoA_hydra/iso"/>
</dbReference>
<evidence type="ECO:0000256" key="1">
    <source>
        <dbReference type="SAM" id="MobiDB-lite"/>
    </source>
</evidence>
<dbReference type="PANTHER" id="PTHR11941">
    <property type="entry name" value="ENOYL-COA HYDRATASE-RELATED"/>
    <property type="match status" value="1"/>
</dbReference>
<dbReference type="GO" id="GO:0003824">
    <property type="term" value="F:catalytic activity"/>
    <property type="evidence" value="ECO:0007669"/>
    <property type="project" value="UniProtKB-ARBA"/>
</dbReference>
<dbReference type="Pfam" id="PF00378">
    <property type="entry name" value="ECH_1"/>
    <property type="match status" value="1"/>
</dbReference>
<dbReference type="GO" id="GO:0006635">
    <property type="term" value="P:fatty acid beta-oxidation"/>
    <property type="evidence" value="ECO:0007669"/>
    <property type="project" value="TreeGrafter"/>
</dbReference>
<dbReference type="EMBL" id="CABVPW010000012">
    <property type="protein sequence ID" value="VWB60811.1"/>
    <property type="molecule type" value="Genomic_DNA"/>
</dbReference>
<dbReference type="AlphaFoldDB" id="A0A6P2KRW2"/>
<evidence type="ECO:0000313" key="3">
    <source>
        <dbReference type="Proteomes" id="UP000494218"/>
    </source>
</evidence>
<dbReference type="PANTHER" id="PTHR11941:SF54">
    <property type="entry name" value="ENOYL-COA HYDRATASE, MITOCHONDRIAL"/>
    <property type="match status" value="1"/>
</dbReference>